<organism evidence="2 3">
    <name type="scientific">Strongylus vulgaris</name>
    <name type="common">Blood worm</name>
    <dbReference type="NCBI Taxonomy" id="40348"/>
    <lineage>
        <taxon>Eukaryota</taxon>
        <taxon>Metazoa</taxon>
        <taxon>Ecdysozoa</taxon>
        <taxon>Nematoda</taxon>
        <taxon>Chromadorea</taxon>
        <taxon>Rhabditida</taxon>
        <taxon>Rhabditina</taxon>
        <taxon>Rhabditomorpha</taxon>
        <taxon>Strongyloidea</taxon>
        <taxon>Strongylidae</taxon>
        <taxon>Strongylus</taxon>
    </lineage>
</organism>
<dbReference type="Proteomes" id="UP000270094">
    <property type="component" value="Unassembled WGS sequence"/>
</dbReference>
<name>A0A3P7JVF5_STRVU</name>
<dbReference type="Pfam" id="PF10433">
    <property type="entry name" value="Beta-prop_RSE1_1st"/>
    <property type="match status" value="1"/>
</dbReference>
<reference evidence="2 3" key="1">
    <citation type="submission" date="2018-11" db="EMBL/GenBank/DDBJ databases">
        <authorList>
            <consortium name="Pathogen Informatics"/>
        </authorList>
    </citation>
    <scope>NUCLEOTIDE SEQUENCE [LARGE SCALE GENOMIC DNA]</scope>
</reference>
<evidence type="ECO:0000259" key="1">
    <source>
        <dbReference type="Pfam" id="PF10433"/>
    </source>
</evidence>
<proteinExistence type="predicted"/>
<feature type="non-terminal residue" evidence="2">
    <location>
        <position position="98"/>
    </location>
</feature>
<dbReference type="InterPro" id="IPR018846">
    <property type="entry name" value="Beta-prop_RSE1/DDB1/CPSF1_1st"/>
</dbReference>
<dbReference type="EMBL" id="UYYB01135633">
    <property type="protein sequence ID" value="VDM85043.1"/>
    <property type="molecule type" value="Genomic_DNA"/>
</dbReference>
<sequence>MKDSGVILCCENYLVYEDLGEEPIIRCPIPLRRNDIDDRDRSLMIICAATHKTKLIHLYQIANLGDDPEEPSSPQKCILMKARPSSMVGDLAREDAPQ</sequence>
<evidence type="ECO:0000313" key="2">
    <source>
        <dbReference type="EMBL" id="VDM85043.1"/>
    </source>
</evidence>
<keyword evidence="3" id="KW-1185">Reference proteome</keyword>
<evidence type="ECO:0000313" key="3">
    <source>
        <dbReference type="Proteomes" id="UP000270094"/>
    </source>
</evidence>
<feature type="domain" description="RSE1/DDB1/CPSF1 first beta-propeller" evidence="1">
    <location>
        <begin position="4"/>
        <end position="54"/>
    </location>
</feature>
<gene>
    <name evidence="2" type="ORF">SVUK_LOCUS20041</name>
</gene>
<dbReference type="OrthoDB" id="5788236at2759"/>
<protein>
    <recommendedName>
        <fullName evidence="1">RSE1/DDB1/CPSF1 first beta-propeller domain-containing protein</fullName>
    </recommendedName>
</protein>
<dbReference type="AlphaFoldDB" id="A0A3P7JVF5"/>
<accession>A0A3P7JVF5</accession>